<protein>
    <recommendedName>
        <fullName evidence="4">RES domain-containing protein</fullName>
    </recommendedName>
</protein>
<dbReference type="EMBL" id="JAYJJT010000005">
    <property type="protein sequence ID" value="MEB3049331.1"/>
    <property type="molecule type" value="Genomic_DNA"/>
</dbReference>
<gene>
    <name evidence="2" type="ORF">KV112_06170</name>
</gene>
<feature type="region of interest" description="Disordered" evidence="1">
    <location>
        <begin position="1"/>
        <end position="37"/>
    </location>
</feature>
<feature type="compositionally biased region" description="Low complexity" evidence="1">
    <location>
        <begin position="12"/>
        <end position="31"/>
    </location>
</feature>
<keyword evidence="3" id="KW-1185">Reference proteome</keyword>
<dbReference type="Proteomes" id="UP001299046">
    <property type="component" value="Unassembled WGS sequence"/>
</dbReference>
<accession>A0ABU5YHM4</accession>
<proteinExistence type="predicted"/>
<evidence type="ECO:0008006" key="4">
    <source>
        <dbReference type="Google" id="ProtNLM"/>
    </source>
</evidence>
<comment type="caution">
    <text evidence="2">The sequence shown here is derived from an EMBL/GenBank/DDBJ whole genome shotgun (WGS) entry which is preliminary data.</text>
</comment>
<evidence type="ECO:0000313" key="3">
    <source>
        <dbReference type="Proteomes" id="UP001299046"/>
    </source>
</evidence>
<reference evidence="2 3" key="1">
    <citation type="submission" date="2023-12" db="EMBL/GenBank/DDBJ databases">
        <title>Description of new species of Mycobacterium terrae complex isolated from sewage at the Sao Paulo Zoological Park Foundation in Brazil.</title>
        <authorList>
            <person name="Romagnoli C.L."/>
            <person name="Conceicao E.C."/>
            <person name="Machado E."/>
            <person name="Barreto L.B.P.F."/>
            <person name="Sharma A."/>
            <person name="Silva N.M."/>
            <person name="Marques L.E."/>
            <person name="Juliana M.A."/>
            <person name="Lourenco M.C.S."/>
            <person name="Digiampietri L.A."/>
            <person name="Suffys P.N."/>
            <person name="Viana-Niero C."/>
        </authorList>
    </citation>
    <scope>NUCLEOTIDE SEQUENCE [LARGE SCALE GENOMIC DNA]</scope>
    <source>
        <strain evidence="2 3">MYC123</strain>
    </source>
</reference>
<evidence type="ECO:0000313" key="2">
    <source>
        <dbReference type="EMBL" id="MEB3049331.1"/>
    </source>
</evidence>
<organism evidence="2 3">
    <name type="scientific">[Mycobacterium] zoologicum</name>
    <dbReference type="NCBI Taxonomy" id="2872311"/>
    <lineage>
        <taxon>Bacteria</taxon>
        <taxon>Bacillati</taxon>
        <taxon>Actinomycetota</taxon>
        <taxon>Actinomycetes</taxon>
        <taxon>Mycobacteriales</taxon>
        <taxon>Mycobacteriaceae</taxon>
        <taxon>Mycolicibacter</taxon>
    </lineage>
</organism>
<sequence>MSSSRQRPALGLPPSDLSRFPRSRLLPSTPLRRAHTEGRSPWWFSSDGTGRFDLLPPDGTCYLATDLATALRERFGHALVRQGSTVRRCGTA</sequence>
<dbReference type="RefSeq" id="WP_224864411.1">
    <property type="nucleotide sequence ID" value="NZ_JAYJJT010000005.1"/>
</dbReference>
<evidence type="ECO:0000256" key="1">
    <source>
        <dbReference type="SAM" id="MobiDB-lite"/>
    </source>
</evidence>
<name>A0ABU5YHM4_9MYCO</name>